<accession>W7MLH2</accession>
<dbReference type="AlphaFoldDB" id="W7MLH2"/>
<dbReference type="PANTHER" id="PTHR43397">
    <property type="entry name" value="ERGOTHIONEINE BIOSYNTHESIS PROTEIN 1"/>
    <property type="match status" value="1"/>
</dbReference>
<dbReference type="GeneID" id="30068337"/>
<feature type="domain" description="Sulfatase-modifying factor enzyme-like" evidence="1">
    <location>
        <begin position="4"/>
        <end position="153"/>
    </location>
</feature>
<organism evidence="2 3">
    <name type="scientific">Gibberella moniliformis (strain M3125 / FGSC 7600)</name>
    <name type="common">Maize ear and stalk rot fungus</name>
    <name type="synonym">Fusarium verticillioides</name>
    <dbReference type="NCBI Taxonomy" id="334819"/>
    <lineage>
        <taxon>Eukaryota</taxon>
        <taxon>Fungi</taxon>
        <taxon>Dikarya</taxon>
        <taxon>Ascomycota</taxon>
        <taxon>Pezizomycotina</taxon>
        <taxon>Sordariomycetes</taxon>
        <taxon>Hypocreomycetidae</taxon>
        <taxon>Hypocreales</taxon>
        <taxon>Nectriaceae</taxon>
        <taxon>Fusarium</taxon>
        <taxon>Fusarium fujikuroi species complex</taxon>
    </lineage>
</organism>
<dbReference type="KEGG" id="fvr:FVEG_10772"/>
<evidence type="ECO:0000313" key="3">
    <source>
        <dbReference type="Proteomes" id="UP000009096"/>
    </source>
</evidence>
<dbReference type="InterPro" id="IPR042095">
    <property type="entry name" value="SUMF_sf"/>
</dbReference>
<dbReference type="OrthoDB" id="659at2759"/>
<dbReference type="InterPro" id="IPR005532">
    <property type="entry name" value="SUMF_dom"/>
</dbReference>
<dbReference type="EMBL" id="CM000588">
    <property type="protein sequence ID" value="EWG51921.1"/>
    <property type="molecule type" value="Genomic_DNA"/>
</dbReference>
<reference evidence="2 3" key="1">
    <citation type="journal article" date="2010" name="Nature">
        <title>Comparative genomics reveals mobile pathogenicity chromosomes in Fusarium.</title>
        <authorList>
            <person name="Ma L.J."/>
            <person name="van der Does H.C."/>
            <person name="Borkovich K.A."/>
            <person name="Coleman J.J."/>
            <person name="Daboussi M.J."/>
            <person name="Di Pietro A."/>
            <person name="Dufresne M."/>
            <person name="Freitag M."/>
            <person name="Grabherr M."/>
            <person name="Henrissat B."/>
            <person name="Houterman P.M."/>
            <person name="Kang S."/>
            <person name="Shim W.B."/>
            <person name="Woloshuk C."/>
            <person name="Xie X."/>
            <person name="Xu J.R."/>
            <person name="Antoniw J."/>
            <person name="Baker S.E."/>
            <person name="Bluhm B.H."/>
            <person name="Breakspear A."/>
            <person name="Brown D.W."/>
            <person name="Butchko R.A."/>
            <person name="Chapman S."/>
            <person name="Coulson R."/>
            <person name="Coutinho P.M."/>
            <person name="Danchin E.G."/>
            <person name="Diener A."/>
            <person name="Gale L.R."/>
            <person name="Gardiner D.M."/>
            <person name="Goff S."/>
            <person name="Hammond-Kosack K.E."/>
            <person name="Hilburn K."/>
            <person name="Hua-Van A."/>
            <person name="Jonkers W."/>
            <person name="Kazan K."/>
            <person name="Kodira C.D."/>
            <person name="Koehrsen M."/>
            <person name="Kumar L."/>
            <person name="Lee Y.H."/>
            <person name="Li L."/>
            <person name="Manners J.M."/>
            <person name="Miranda-Saavedra D."/>
            <person name="Mukherjee M."/>
            <person name="Park G."/>
            <person name="Park J."/>
            <person name="Park S.Y."/>
            <person name="Proctor R.H."/>
            <person name="Regev A."/>
            <person name="Ruiz-Roldan M.C."/>
            <person name="Sain D."/>
            <person name="Sakthikumar S."/>
            <person name="Sykes S."/>
            <person name="Schwartz D.C."/>
            <person name="Turgeon B.G."/>
            <person name="Wapinski I."/>
            <person name="Yoder O."/>
            <person name="Young S."/>
            <person name="Zeng Q."/>
            <person name="Zhou S."/>
            <person name="Galagan J."/>
            <person name="Cuomo C.A."/>
            <person name="Kistler H.C."/>
            <person name="Rep M."/>
        </authorList>
    </citation>
    <scope>NUCLEOTIDE SEQUENCE [LARGE SCALE GENOMIC DNA]</scope>
    <source>
        <strain evidence="3">M3125 / FGSC 7600</strain>
    </source>
</reference>
<dbReference type="Pfam" id="PF03781">
    <property type="entry name" value="FGE-sulfatase"/>
    <property type="match status" value="1"/>
</dbReference>
<dbReference type="EMBL" id="DS022256">
    <property type="protein sequence ID" value="EWG51921.1"/>
    <property type="molecule type" value="Genomic_DNA"/>
</dbReference>
<evidence type="ECO:0000313" key="2">
    <source>
        <dbReference type="EMBL" id="EWG51921.1"/>
    </source>
</evidence>
<dbReference type="STRING" id="334819.W7MLH2"/>
<dbReference type="Proteomes" id="UP000009096">
    <property type="component" value="Chromosome 11"/>
</dbReference>
<gene>
    <name evidence="2" type="ORF">FVEG_10772</name>
</gene>
<dbReference type="InterPro" id="IPR051128">
    <property type="entry name" value="EgtD_Methyltrsf_superfamily"/>
</dbReference>
<dbReference type="RefSeq" id="XP_018758112.1">
    <property type="nucleotide sequence ID" value="XM_018899940.1"/>
</dbReference>
<dbReference type="VEuPathDB" id="FungiDB:FVEG_10772"/>
<evidence type="ECO:0000259" key="1">
    <source>
        <dbReference type="Pfam" id="PF03781"/>
    </source>
</evidence>
<dbReference type="Gene3D" id="3.90.1580.10">
    <property type="entry name" value="paralog of FGE (formylglycine-generating enzyme)"/>
    <property type="match status" value="1"/>
</dbReference>
<dbReference type="PANTHER" id="PTHR43397:SF1">
    <property type="entry name" value="ERGOTHIONEINE BIOSYNTHESIS PROTEIN 1"/>
    <property type="match status" value="1"/>
</dbReference>
<sequence>MTTRYSRWASARLPKLHELRSIHQYVGRRRKAPDSKVNHQFHTDPKALFVDLSDTNSGFQNFYPTGITHEDDLCGLGDNGGAAEWTRTLFAPQPGFKAMDIYPGYSADFMDEKHLAVVGGSWALHRLITGRKSFLNWWQKRYLWPWVTFRLVRDVEQSADR</sequence>
<protein>
    <recommendedName>
        <fullName evidence="1">Sulfatase-modifying factor enzyme-like domain-containing protein</fullName>
    </recommendedName>
</protein>
<proteinExistence type="predicted"/>
<dbReference type="eggNOG" id="ENOG502RNP8">
    <property type="taxonomic scope" value="Eukaryota"/>
</dbReference>
<dbReference type="SUPFAM" id="SSF56436">
    <property type="entry name" value="C-type lectin-like"/>
    <property type="match status" value="1"/>
</dbReference>
<dbReference type="InterPro" id="IPR016187">
    <property type="entry name" value="CTDL_fold"/>
</dbReference>
<name>W7MLH2_GIBM7</name>
<keyword evidence="3" id="KW-1185">Reference proteome</keyword>